<evidence type="ECO:0000313" key="3">
    <source>
        <dbReference type="EMBL" id="SFD45435.1"/>
    </source>
</evidence>
<dbReference type="PANTHER" id="PTHR36919">
    <property type="entry name" value="BLR1215 PROTEIN"/>
    <property type="match status" value="1"/>
</dbReference>
<dbReference type="EMBL" id="FOMW01000001">
    <property type="protein sequence ID" value="SFD45435.1"/>
    <property type="molecule type" value="Genomic_DNA"/>
</dbReference>
<dbReference type="Pfam" id="PF09917">
    <property type="entry name" value="DUF2147"/>
    <property type="match status" value="1"/>
</dbReference>
<dbReference type="Gene3D" id="2.40.128.520">
    <property type="match status" value="1"/>
</dbReference>
<gene>
    <name evidence="3" type="ORF">SAMN04488523_10124</name>
</gene>
<protein>
    <submittedName>
        <fullName evidence="3">Uncharacterized conserved protein, DUF2147 family</fullName>
    </submittedName>
</protein>
<dbReference type="STRING" id="74348.SAMN04488523_10124"/>
<dbReference type="Proteomes" id="UP000198977">
    <property type="component" value="Unassembled WGS sequence"/>
</dbReference>
<dbReference type="PANTHER" id="PTHR36919:SF2">
    <property type="entry name" value="BLL6627 PROTEIN"/>
    <property type="match status" value="1"/>
</dbReference>
<sequence length="132" mass="14417">MFSIKPFISICLASTFATMAQAQSDMPVGLWRSAPDDSGLVVHVRTRACGASLCGMVERAKDRRGYDTPSSVVGSKVMWDLKPQPDGSYAGQFREPVRGKAVPVNLKVQGNKLWLRGCDAGACRDAVWTRLR</sequence>
<proteinExistence type="predicted"/>
<evidence type="ECO:0000313" key="4">
    <source>
        <dbReference type="Proteomes" id="UP000198977"/>
    </source>
</evidence>
<accession>A0A1I1SG19</accession>
<keyword evidence="1" id="KW-0732">Signal</keyword>
<name>A0A1I1SG19_9RHOB</name>
<feature type="signal peptide" evidence="1">
    <location>
        <begin position="1"/>
        <end position="22"/>
    </location>
</feature>
<keyword evidence="4" id="KW-1185">Reference proteome</keyword>
<evidence type="ECO:0000256" key="1">
    <source>
        <dbReference type="SAM" id="SignalP"/>
    </source>
</evidence>
<evidence type="ECO:0000259" key="2">
    <source>
        <dbReference type="Pfam" id="PF09917"/>
    </source>
</evidence>
<feature type="chain" id="PRO_5011629591" evidence="1">
    <location>
        <begin position="23"/>
        <end position="132"/>
    </location>
</feature>
<dbReference type="AlphaFoldDB" id="A0A1I1SG19"/>
<reference evidence="3 4" key="1">
    <citation type="submission" date="2016-10" db="EMBL/GenBank/DDBJ databases">
        <authorList>
            <person name="de Groot N.N."/>
        </authorList>
    </citation>
    <scope>NUCLEOTIDE SEQUENCE [LARGE SCALE GENOMIC DNA]</scope>
    <source>
        <strain evidence="3 4">DSM 11443</strain>
    </source>
</reference>
<dbReference type="InterPro" id="IPR019223">
    <property type="entry name" value="DUF2147"/>
</dbReference>
<organism evidence="3 4">
    <name type="scientific">Sulfitobacter brevis</name>
    <dbReference type="NCBI Taxonomy" id="74348"/>
    <lineage>
        <taxon>Bacteria</taxon>
        <taxon>Pseudomonadati</taxon>
        <taxon>Pseudomonadota</taxon>
        <taxon>Alphaproteobacteria</taxon>
        <taxon>Rhodobacterales</taxon>
        <taxon>Roseobacteraceae</taxon>
        <taxon>Sulfitobacter</taxon>
    </lineage>
</organism>
<feature type="domain" description="DUF2147" evidence="2">
    <location>
        <begin position="29"/>
        <end position="130"/>
    </location>
</feature>